<dbReference type="Gene3D" id="3.90.1150.10">
    <property type="entry name" value="Aspartate Aminotransferase, domain 1"/>
    <property type="match status" value="1"/>
</dbReference>
<dbReference type="GO" id="GO:0000271">
    <property type="term" value="P:polysaccharide biosynthetic process"/>
    <property type="evidence" value="ECO:0007669"/>
    <property type="project" value="TreeGrafter"/>
</dbReference>
<dbReference type="InterPro" id="IPR015422">
    <property type="entry name" value="PyrdxlP-dep_Trfase_small"/>
</dbReference>
<keyword evidence="6" id="KW-0808">Transferase</keyword>
<dbReference type="AlphaFoldDB" id="A0A3M9MVM4"/>
<dbReference type="Proteomes" id="UP000271010">
    <property type="component" value="Unassembled WGS sequence"/>
</dbReference>
<accession>A0A3M9MVM4</accession>
<dbReference type="OrthoDB" id="9804264at2"/>
<keyword evidence="7" id="KW-1185">Reference proteome</keyword>
<evidence type="ECO:0000313" key="6">
    <source>
        <dbReference type="EMBL" id="RNI29591.1"/>
    </source>
</evidence>
<dbReference type="GO" id="GO:0030170">
    <property type="term" value="F:pyridoxal phosphate binding"/>
    <property type="evidence" value="ECO:0007669"/>
    <property type="project" value="TreeGrafter"/>
</dbReference>
<comment type="similarity">
    <text evidence="2 5">Belongs to the DegT/DnrJ/EryC1 family.</text>
</comment>
<feature type="active site" description="Proton acceptor" evidence="3">
    <location>
        <position position="186"/>
    </location>
</feature>
<dbReference type="EMBL" id="RJJE01000009">
    <property type="protein sequence ID" value="RNI29591.1"/>
    <property type="molecule type" value="Genomic_DNA"/>
</dbReference>
<dbReference type="CDD" id="cd00616">
    <property type="entry name" value="AHBA_syn"/>
    <property type="match status" value="1"/>
</dbReference>
<sequence>MHVPFFTFRDFPLGLEAQVEAALVQEWRNKQFILGPTVSRFEQAFGQYLGGPEVIGVGNGYDALVLSLKALGIGPGHEVIVPSNGYIATINAVQQVGAKPVFAEPDPQSYNLTAATVAPKLTPQTRAVLPIHLYGQSCELDPLLQLCQEHGLHLVEDCAQAHGVRYKDQLVGTFGAANAFSFYPTKNLGALGDGGAVVTQDTAVATWLRQYHNYGQSKRYQYAQVGVNSRLDSIQAAVLHVKLLHLETLNAERQRLGRQYHALLDGVGDLVLPKVASSATGHVYHLYVVRTRHRDALQQYLARQNVQTLVHYPVPPHFQPAYQHLGYQKGDLPVAEALAATSLSLPLFPDLTQPEQAYVVEQIKRFFS</sequence>
<dbReference type="InterPro" id="IPR015421">
    <property type="entry name" value="PyrdxlP-dep_Trfase_major"/>
</dbReference>
<name>A0A3M9MVM4_9BACT</name>
<reference evidence="6 7" key="1">
    <citation type="submission" date="2018-11" db="EMBL/GenBank/DDBJ databases">
        <title>Rufibacter latericius sp. nov., isolated from water in Baiyang Lake.</title>
        <authorList>
            <person name="Yang Y."/>
        </authorList>
    </citation>
    <scope>NUCLEOTIDE SEQUENCE [LARGE SCALE GENOMIC DNA]</scope>
    <source>
        <strain evidence="6 7">MCC P1</strain>
    </source>
</reference>
<dbReference type="RefSeq" id="WP_123132677.1">
    <property type="nucleotide sequence ID" value="NZ_RJJE01000009.1"/>
</dbReference>
<evidence type="ECO:0000256" key="1">
    <source>
        <dbReference type="ARBA" id="ARBA00022898"/>
    </source>
</evidence>
<feature type="modified residue" description="N6-(pyridoxal phosphate)lysine" evidence="4">
    <location>
        <position position="186"/>
    </location>
</feature>
<organism evidence="6 7">
    <name type="scientific">Rufibacter immobilis</name>
    <dbReference type="NCBI Taxonomy" id="1348778"/>
    <lineage>
        <taxon>Bacteria</taxon>
        <taxon>Pseudomonadati</taxon>
        <taxon>Bacteroidota</taxon>
        <taxon>Cytophagia</taxon>
        <taxon>Cytophagales</taxon>
        <taxon>Hymenobacteraceae</taxon>
        <taxon>Rufibacter</taxon>
    </lineage>
</organism>
<dbReference type="SUPFAM" id="SSF53383">
    <property type="entry name" value="PLP-dependent transferases"/>
    <property type="match status" value="1"/>
</dbReference>
<evidence type="ECO:0000256" key="3">
    <source>
        <dbReference type="PIRSR" id="PIRSR000390-1"/>
    </source>
</evidence>
<protein>
    <submittedName>
        <fullName evidence="6">DegT/DnrJ/EryC1/StrS family aminotransferase</fullName>
    </submittedName>
</protein>
<dbReference type="PIRSF" id="PIRSF000390">
    <property type="entry name" value="PLP_StrS"/>
    <property type="match status" value="1"/>
</dbReference>
<evidence type="ECO:0000256" key="4">
    <source>
        <dbReference type="PIRSR" id="PIRSR000390-2"/>
    </source>
</evidence>
<evidence type="ECO:0000256" key="5">
    <source>
        <dbReference type="RuleBase" id="RU004508"/>
    </source>
</evidence>
<proteinExistence type="inferred from homology"/>
<dbReference type="InterPro" id="IPR015424">
    <property type="entry name" value="PyrdxlP-dep_Trfase"/>
</dbReference>
<evidence type="ECO:0000256" key="2">
    <source>
        <dbReference type="ARBA" id="ARBA00037999"/>
    </source>
</evidence>
<dbReference type="PANTHER" id="PTHR30244">
    <property type="entry name" value="TRANSAMINASE"/>
    <property type="match status" value="1"/>
</dbReference>
<dbReference type="Pfam" id="PF01041">
    <property type="entry name" value="DegT_DnrJ_EryC1"/>
    <property type="match status" value="1"/>
</dbReference>
<keyword evidence="1 4" id="KW-0663">Pyridoxal phosphate</keyword>
<dbReference type="InterPro" id="IPR000653">
    <property type="entry name" value="DegT/StrS_aminotransferase"/>
</dbReference>
<gene>
    <name evidence="6" type="ORF">EFA69_08520</name>
</gene>
<evidence type="ECO:0000313" key="7">
    <source>
        <dbReference type="Proteomes" id="UP000271010"/>
    </source>
</evidence>
<dbReference type="Gene3D" id="3.40.640.10">
    <property type="entry name" value="Type I PLP-dependent aspartate aminotransferase-like (Major domain)"/>
    <property type="match status" value="1"/>
</dbReference>
<comment type="caution">
    <text evidence="6">The sequence shown here is derived from an EMBL/GenBank/DDBJ whole genome shotgun (WGS) entry which is preliminary data.</text>
</comment>
<keyword evidence="6" id="KW-0032">Aminotransferase</keyword>
<dbReference type="GO" id="GO:0008483">
    <property type="term" value="F:transaminase activity"/>
    <property type="evidence" value="ECO:0007669"/>
    <property type="project" value="UniProtKB-KW"/>
</dbReference>
<dbReference type="PANTHER" id="PTHR30244:SF36">
    <property type="entry name" value="3-OXO-GLUCOSE-6-PHOSPHATE:GLUTAMATE AMINOTRANSFERASE"/>
    <property type="match status" value="1"/>
</dbReference>